<keyword evidence="3" id="KW-1185">Reference proteome</keyword>
<dbReference type="InterPro" id="IPR050466">
    <property type="entry name" value="Carboxylest/Gibb_receptor"/>
</dbReference>
<dbReference type="InterPro" id="IPR029058">
    <property type="entry name" value="AB_hydrolase_fold"/>
</dbReference>
<dbReference type="PANTHER" id="PTHR23024:SF458">
    <property type="entry name" value="ALPHA_BETA HYDROLASE FOLD-3 DOMAIN-CONTAINING PROTEIN"/>
    <property type="match status" value="1"/>
</dbReference>
<dbReference type="Gene3D" id="3.40.50.1820">
    <property type="entry name" value="alpha/beta hydrolase"/>
    <property type="match status" value="1"/>
</dbReference>
<dbReference type="PANTHER" id="PTHR23024">
    <property type="entry name" value="ARYLACETAMIDE DEACETYLASE"/>
    <property type="match status" value="1"/>
</dbReference>
<dbReference type="Proteomes" id="UP001179952">
    <property type="component" value="Unassembled WGS sequence"/>
</dbReference>
<dbReference type="AlphaFoldDB" id="A0AAV9ACD7"/>
<sequence>MAARNQAEDDNDIVEDLSPFFWVYKDGRVGSLWPDESVPPSTDPRMGVRSKDILVLPESDVSARLYLPNLPTSAHQRLPLLITFHGGGFCLGSIASPIYNTYLNALVAEAGIVVLSVGYRKPPKHPLPVAYDDSWEVIQWAVSHSRGGGSEAWLTDHVDFGRVFLGGDSAGANIAYNMAMRAGELGLAHDVRLRGMILNHPFLWGSDVTNSEAKNPELKSVIDRIWLFCNPNSTGLDDPMINPVAAGGPSLSGIGCEKVLVCAAEMDILRDRGWIYYEALLKSGWGGKVEFFESEGEGHCFYMGNIESENSKILLKRLASFMGC</sequence>
<dbReference type="GO" id="GO:0016787">
    <property type="term" value="F:hydrolase activity"/>
    <property type="evidence" value="ECO:0007669"/>
    <property type="project" value="InterPro"/>
</dbReference>
<dbReference type="Pfam" id="PF07859">
    <property type="entry name" value="Abhydrolase_3"/>
    <property type="match status" value="1"/>
</dbReference>
<reference evidence="2" key="2">
    <citation type="submission" date="2023-06" db="EMBL/GenBank/DDBJ databases">
        <authorList>
            <person name="Ma L."/>
            <person name="Liu K.-W."/>
            <person name="Li Z."/>
            <person name="Hsiao Y.-Y."/>
            <person name="Qi Y."/>
            <person name="Fu T."/>
            <person name="Tang G."/>
            <person name="Zhang D."/>
            <person name="Sun W.-H."/>
            <person name="Liu D.-K."/>
            <person name="Li Y."/>
            <person name="Chen G.-Z."/>
            <person name="Liu X.-D."/>
            <person name="Liao X.-Y."/>
            <person name="Jiang Y.-T."/>
            <person name="Yu X."/>
            <person name="Hao Y."/>
            <person name="Huang J."/>
            <person name="Zhao X.-W."/>
            <person name="Ke S."/>
            <person name="Chen Y.-Y."/>
            <person name="Wu W.-L."/>
            <person name="Hsu J.-L."/>
            <person name="Lin Y.-F."/>
            <person name="Huang M.-D."/>
            <person name="Li C.-Y."/>
            <person name="Huang L."/>
            <person name="Wang Z.-W."/>
            <person name="Zhao X."/>
            <person name="Zhong W.-Y."/>
            <person name="Peng D.-H."/>
            <person name="Ahmad S."/>
            <person name="Lan S."/>
            <person name="Zhang J.-S."/>
            <person name="Tsai W.-C."/>
            <person name="Van De Peer Y."/>
            <person name="Liu Z.-J."/>
        </authorList>
    </citation>
    <scope>NUCLEOTIDE SEQUENCE</scope>
    <source>
        <strain evidence="2">SCP</strain>
        <tissue evidence="2">Leaves</tissue>
    </source>
</reference>
<protein>
    <submittedName>
        <fullName evidence="2">Carboxylesterase 13</fullName>
    </submittedName>
</protein>
<organism evidence="2 3">
    <name type="scientific">Acorus gramineus</name>
    <name type="common">Dwarf sweet flag</name>
    <dbReference type="NCBI Taxonomy" id="55184"/>
    <lineage>
        <taxon>Eukaryota</taxon>
        <taxon>Viridiplantae</taxon>
        <taxon>Streptophyta</taxon>
        <taxon>Embryophyta</taxon>
        <taxon>Tracheophyta</taxon>
        <taxon>Spermatophyta</taxon>
        <taxon>Magnoliopsida</taxon>
        <taxon>Liliopsida</taxon>
        <taxon>Acoraceae</taxon>
        <taxon>Acorus</taxon>
    </lineage>
</organism>
<accession>A0AAV9ACD7</accession>
<gene>
    <name evidence="2" type="ORF">QJS04_geneDACA018928</name>
</gene>
<feature type="domain" description="Alpha/beta hydrolase fold-3" evidence="1">
    <location>
        <begin position="81"/>
        <end position="302"/>
    </location>
</feature>
<proteinExistence type="predicted"/>
<name>A0AAV9ACD7_ACOGR</name>
<dbReference type="InterPro" id="IPR013094">
    <property type="entry name" value="AB_hydrolase_3"/>
</dbReference>
<comment type="caution">
    <text evidence="2">The sequence shown here is derived from an EMBL/GenBank/DDBJ whole genome shotgun (WGS) entry which is preliminary data.</text>
</comment>
<dbReference type="SUPFAM" id="SSF53474">
    <property type="entry name" value="alpha/beta-Hydrolases"/>
    <property type="match status" value="1"/>
</dbReference>
<evidence type="ECO:0000313" key="2">
    <source>
        <dbReference type="EMBL" id="KAK1261852.1"/>
    </source>
</evidence>
<evidence type="ECO:0000259" key="1">
    <source>
        <dbReference type="Pfam" id="PF07859"/>
    </source>
</evidence>
<reference evidence="2" key="1">
    <citation type="journal article" date="2023" name="Nat. Commun.">
        <title>Diploid and tetraploid genomes of Acorus and the evolution of monocots.</title>
        <authorList>
            <person name="Ma L."/>
            <person name="Liu K.W."/>
            <person name="Li Z."/>
            <person name="Hsiao Y.Y."/>
            <person name="Qi Y."/>
            <person name="Fu T."/>
            <person name="Tang G.D."/>
            <person name="Zhang D."/>
            <person name="Sun W.H."/>
            <person name="Liu D.K."/>
            <person name="Li Y."/>
            <person name="Chen G.Z."/>
            <person name="Liu X.D."/>
            <person name="Liao X.Y."/>
            <person name="Jiang Y.T."/>
            <person name="Yu X."/>
            <person name="Hao Y."/>
            <person name="Huang J."/>
            <person name="Zhao X.W."/>
            <person name="Ke S."/>
            <person name="Chen Y.Y."/>
            <person name="Wu W.L."/>
            <person name="Hsu J.L."/>
            <person name="Lin Y.F."/>
            <person name="Huang M.D."/>
            <person name="Li C.Y."/>
            <person name="Huang L."/>
            <person name="Wang Z.W."/>
            <person name="Zhao X."/>
            <person name="Zhong W.Y."/>
            <person name="Peng D.H."/>
            <person name="Ahmad S."/>
            <person name="Lan S."/>
            <person name="Zhang J.S."/>
            <person name="Tsai W.C."/>
            <person name="Van de Peer Y."/>
            <person name="Liu Z.J."/>
        </authorList>
    </citation>
    <scope>NUCLEOTIDE SEQUENCE</scope>
    <source>
        <strain evidence="2">SCP</strain>
    </source>
</reference>
<evidence type="ECO:0000313" key="3">
    <source>
        <dbReference type="Proteomes" id="UP001179952"/>
    </source>
</evidence>
<dbReference type="EMBL" id="JAUJYN010000010">
    <property type="protein sequence ID" value="KAK1261852.1"/>
    <property type="molecule type" value="Genomic_DNA"/>
</dbReference>